<feature type="domain" description="DUF1266" evidence="2">
    <location>
        <begin position="242"/>
        <end position="407"/>
    </location>
</feature>
<dbReference type="Pfam" id="PF06889">
    <property type="entry name" value="DUF1266"/>
    <property type="match status" value="1"/>
</dbReference>
<proteinExistence type="predicted"/>
<dbReference type="OrthoDB" id="648917at2"/>
<dbReference type="Gene3D" id="1.25.40.10">
    <property type="entry name" value="Tetratricopeptide repeat domain"/>
    <property type="match status" value="1"/>
</dbReference>
<dbReference type="Proteomes" id="UP000323824">
    <property type="component" value="Chromosome"/>
</dbReference>
<dbReference type="InterPro" id="IPR011990">
    <property type="entry name" value="TPR-like_helical_dom_sf"/>
</dbReference>
<dbReference type="AlphaFoldDB" id="A0A5C1Q958"/>
<organism evidence="3 4">
    <name type="scientific">Thiospirochaeta perfilievii</name>
    <dbReference type="NCBI Taxonomy" id="252967"/>
    <lineage>
        <taxon>Bacteria</taxon>
        <taxon>Pseudomonadati</taxon>
        <taxon>Spirochaetota</taxon>
        <taxon>Spirochaetia</taxon>
        <taxon>Spirochaetales</taxon>
        <taxon>Spirochaetaceae</taxon>
        <taxon>Thiospirochaeta</taxon>
    </lineage>
</organism>
<feature type="signal peptide" evidence="1">
    <location>
        <begin position="1"/>
        <end position="25"/>
    </location>
</feature>
<accession>A0A5C1Q958</accession>
<evidence type="ECO:0000259" key="2">
    <source>
        <dbReference type="Pfam" id="PF06889"/>
    </source>
</evidence>
<dbReference type="KEGG" id="sper:EW093_07780"/>
<evidence type="ECO:0000256" key="1">
    <source>
        <dbReference type="SAM" id="SignalP"/>
    </source>
</evidence>
<dbReference type="PROSITE" id="PS51257">
    <property type="entry name" value="PROKAR_LIPOPROTEIN"/>
    <property type="match status" value="1"/>
</dbReference>
<keyword evidence="4" id="KW-1185">Reference proteome</keyword>
<dbReference type="InterPro" id="IPR009677">
    <property type="entry name" value="DUF1266"/>
</dbReference>
<name>A0A5C1Q958_9SPIO</name>
<protein>
    <submittedName>
        <fullName evidence="3">DUF1266 domain-containing protein</fullName>
    </submittedName>
</protein>
<dbReference type="SUPFAM" id="SSF81901">
    <property type="entry name" value="HCP-like"/>
    <property type="match status" value="1"/>
</dbReference>
<sequence length="680" mass="79706">MLKLRMQKFKNIFLFLLLISIFSCSTVDKQISDYGVGDIEGVVINQTLVDNLEDKWDLKKSSKNTKTYSYNNITIVSNESGLIDNISINYSNLKDYSYTLEPFKNTNSLDDVIDILDSAGFNYAIRLKECYVQSDLGYVLITILNAYHIDFPNISYLFSFNEYSTTKNSELEPLLKKITLNYGDENSYETSLFNNTYEEITLDDELRQALGMSSLLHSLNYNIEERIQSFEKDELYKSAQILDNSWGITGRDQFFEKIENLNKNGYSSRLKSILDLYVSSKNRSILDFIVDNNIDSSDAKRLVFITQYPDMMENLRARLLKAWDYGRGISVCRWAYDAGYITLDESIKMIREYRDEILLLYNSWEDFSSNYIWGRMFWAAGFKDINETGNKSLNMYSQLRLREFNIWSKPWLLDGVKRSDNNFNTKILDILHTNDNLQQAITLYYDGLDLYNDTKYKDAASKFAKSYNSSLRLDYPFKMALLLNAFSLRNAGELDISSERFKLHTDRFPDDIYGPIYYIESLEKENKINEAYTQLKSLGEKYNTLVDYYRVYTRILLNLNKLDEAEVVIQKYNINIKDDNKPEYMLLLTAELYFSRADYNASLKYLDQCYYFYSTNIRVNYLTGYSHLNKIEPDYERAYYFFNEAIKVGGKLPKDVLDFLEFYDEQESFKAVEIDSSSIG</sequence>
<evidence type="ECO:0000313" key="3">
    <source>
        <dbReference type="EMBL" id="QEN04605.1"/>
    </source>
</evidence>
<reference evidence="3 4" key="2">
    <citation type="submission" date="2019-09" db="EMBL/GenBank/DDBJ databases">
        <title>Complete Genome Sequence and Methylome Analysis of free living Spirochaetas.</title>
        <authorList>
            <person name="Leshcheva N."/>
            <person name="Mikheeva N."/>
        </authorList>
    </citation>
    <scope>NUCLEOTIDE SEQUENCE [LARGE SCALE GENOMIC DNA]</scope>
    <source>
        <strain evidence="3 4">P</strain>
    </source>
</reference>
<reference evidence="3 4" key="1">
    <citation type="submission" date="2019-02" db="EMBL/GenBank/DDBJ databases">
        <authorList>
            <person name="Fomenkov A."/>
            <person name="Dubinina G."/>
            <person name="Grabovich M."/>
            <person name="Vincze T."/>
            <person name="Roberts R.J."/>
        </authorList>
    </citation>
    <scope>NUCLEOTIDE SEQUENCE [LARGE SCALE GENOMIC DNA]</scope>
    <source>
        <strain evidence="3 4">P</strain>
    </source>
</reference>
<gene>
    <name evidence="3" type="ORF">EW093_07780</name>
</gene>
<dbReference type="EMBL" id="CP035807">
    <property type="protein sequence ID" value="QEN04605.1"/>
    <property type="molecule type" value="Genomic_DNA"/>
</dbReference>
<evidence type="ECO:0000313" key="4">
    <source>
        <dbReference type="Proteomes" id="UP000323824"/>
    </source>
</evidence>
<feature type="chain" id="PRO_5022797534" evidence="1">
    <location>
        <begin position="26"/>
        <end position="680"/>
    </location>
</feature>
<keyword evidence="1" id="KW-0732">Signal</keyword>